<dbReference type="OrthoDB" id="10430679at2759"/>
<gene>
    <name evidence="3" type="primary">LOC105261765</name>
</gene>
<dbReference type="VEuPathDB" id="VectorBase:MDOMA2_001390"/>
<protein>
    <submittedName>
        <fullName evidence="3">Uncharacterized protein LOC105261765</fullName>
    </submittedName>
</protein>
<sequence>MAFLITLVTPLLLVGFMFSPTVVTSRSTKDDGIRHVEVYHKFKNFLTDVQPIIKAVLKDMPPGDSYNKYRQDLEGILKRINDKSAGQLCFDKHFSNLDELVELMKNYRQTDATEEAKAVLKLIVQHGFRKYLSQQWFRLKKIDLPKYKESVEKLDKTDEKYKVFSEKC</sequence>
<dbReference type="Proteomes" id="UP001652621">
    <property type="component" value="Unplaced"/>
</dbReference>
<evidence type="ECO:0000256" key="1">
    <source>
        <dbReference type="SAM" id="SignalP"/>
    </source>
</evidence>
<feature type="signal peptide" evidence="1">
    <location>
        <begin position="1"/>
        <end position="25"/>
    </location>
</feature>
<feature type="chain" id="PRO_5045270928" evidence="1">
    <location>
        <begin position="26"/>
        <end position="168"/>
    </location>
</feature>
<keyword evidence="2" id="KW-1185">Reference proteome</keyword>
<organism evidence="2 3">
    <name type="scientific">Musca domestica</name>
    <name type="common">House fly</name>
    <dbReference type="NCBI Taxonomy" id="7370"/>
    <lineage>
        <taxon>Eukaryota</taxon>
        <taxon>Metazoa</taxon>
        <taxon>Ecdysozoa</taxon>
        <taxon>Arthropoda</taxon>
        <taxon>Hexapoda</taxon>
        <taxon>Insecta</taxon>
        <taxon>Pterygota</taxon>
        <taxon>Neoptera</taxon>
        <taxon>Endopterygota</taxon>
        <taxon>Diptera</taxon>
        <taxon>Brachycera</taxon>
        <taxon>Muscomorpha</taxon>
        <taxon>Muscoidea</taxon>
        <taxon>Muscidae</taxon>
        <taxon>Musca</taxon>
    </lineage>
</organism>
<accession>A0A9J7I9X9</accession>
<name>A0A9J7I9X9_MUSDO</name>
<dbReference type="VEuPathDB" id="VectorBase:MDOA015998"/>
<keyword evidence="1" id="KW-0732">Signal</keyword>
<evidence type="ECO:0000313" key="3">
    <source>
        <dbReference type="RefSeq" id="XP_011292257.2"/>
    </source>
</evidence>
<reference evidence="3" key="1">
    <citation type="submission" date="2025-08" db="UniProtKB">
        <authorList>
            <consortium name="RefSeq"/>
        </authorList>
    </citation>
    <scope>IDENTIFICATION</scope>
    <source>
        <strain evidence="3">Aabys</strain>
        <tissue evidence="3">Whole body</tissue>
    </source>
</reference>
<evidence type="ECO:0000313" key="2">
    <source>
        <dbReference type="Proteomes" id="UP001652621"/>
    </source>
</evidence>
<dbReference type="GeneID" id="105261765"/>
<dbReference type="RefSeq" id="XP_011292257.2">
    <property type="nucleotide sequence ID" value="XM_011293955.3"/>
</dbReference>
<proteinExistence type="predicted"/>